<proteinExistence type="predicted"/>
<dbReference type="Proteomes" id="UP000619078">
    <property type="component" value="Unassembled WGS sequence"/>
</dbReference>
<feature type="domain" description="SpoVT-AbrB" evidence="1">
    <location>
        <begin position="6"/>
        <end position="49"/>
    </location>
</feature>
<dbReference type="Gene3D" id="2.10.260.10">
    <property type="match status" value="1"/>
</dbReference>
<dbReference type="RefSeq" id="WP_191163567.1">
    <property type="nucleotide sequence ID" value="NZ_JACWMX010000004.1"/>
</dbReference>
<comment type="caution">
    <text evidence="2">The sequence shown here is derived from an EMBL/GenBank/DDBJ whole genome shotgun (WGS) entry which is preliminary data.</text>
</comment>
<dbReference type="GO" id="GO:0003677">
    <property type="term" value="F:DNA binding"/>
    <property type="evidence" value="ECO:0007669"/>
    <property type="project" value="UniProtKB-KW"/>
</dbReference>
<dbReference type="InterPro" id="IPR007159">
    <property type="entry name" value="SpoVT-AbrB_dom"/>
</dbReference>
<dbReference type="InterPro" id="IPR037914">
    <property type="entry name" value="SpoVT-AbrB_sf"/>
</dbReference>
<organism evidence="2 3">
    <name type="scientific">Mucilaginibacter glaciei</name>
    <dbReference type="NCBI Taxonomy" id="2772109"/>
    <lineage>
        <taxon>Bacteria</taxon>
        <taxon>Pseudomonadati</taxon>
        <taxon>Bacteroidota</taxon>
        <taxon>Sphingobacteriia</taxon>
        <taxon>Sphingobacteriales</taxon>
        <taxon>Sphingobacteriaceae</taxon>
        <taxon>Mucilaginibacter</taxon>
    </lineage>
</organism>
<name>A0A926S1B2_9SPHI</name>
<evidence type="ECO:0000313" key="3">
    <source>
        <dbReference type="Proteomes" id="UP000619078"/>
    </source>
</evidence>
<dbReference type="SMART" id="SM00966">
    <property type="entry name" value="SpoVT_AbrB"/>
    <property type="match status" value="1"/>
</dbReference>
<gene>
    <name evidence="2" type="ORF">IDJ76_12070</name>
</gene>
<sequence length="84" mass="9716">METKLIKIGNSFGIRIPKSLIKQYNLVNEIEIDPTRNGILIKSKTKARAGWEKQLETAIKAGYKPDDELTEGFTDEFTETEWQW</sequence>
<accession>A0A926S1B2</accession>
<evidence type="ECO:0000259" key="1">
    <source>
        <dbReference type="SMART" id="SM00966"/>
    </source>
</evidence>
<protein>
    <submittedName>
        <fullName evidence="2">AbrB/MazE/SpoVT family DNA-binding domain-containing protein</fullName>
    </submittedName>
</protein>
<dbReference type="EMBL" id="JACWMX010000004">
    <property type="protein sequence ID" value="MBD1393835.1"/>
    <property type="molecule type" value="Genomic_DNA"/>
</dbReference>
<dbReference type="AlphaFoldDB" id="A0A926S1B2"/>
<evidence type="ECO:0000313" key="2">
    <source>
        <dbReference type="EMBL" id="MBD1393835.1"/>
    </source>
</evidence>
<keyword evidence="3" id="KW-1185">Reference proteome</keyword>
<dbReference type="SUPFAM" id="SSF89447">
    <property type="entry name" value="AbrB/MazE/MraZ-like"/>
    <property type="match status" value="1"/>
</dbReference>
<keyword evidence="2" id="KW-0238">DNA-binding</keyword>
<reference evidence="2" key="1">
    <citation type="submission" date="2020-09" db="EMBL/GenBank/DDBJ databases">
        <title>Novel species of Mucilaginibacter isolated from a glacier on the Tibetan Plateau.</title>
        <authorList>
            <person name="Liu Q."/>
            <person name="Xin Y.-H."/>
        </authorList>
    </citation>
    <scope>NUCLEOTIDE SEQUENCE</scope>
    <source>
        <strain evidence="2">ZB1P21</strain>
    </source>
</reference>
<dbReference type="Pfam" id="PF04014">
    <property type="entry name" value="MazE_antitoxin"/>
    <property type="match status" value="1"/>
</dbReference>